<protein>
    <submittedName>
        <fullName evidence="1">Uncharacterized protein</fullName>
    </submittedName>
</protein>
<name>A0A9D4A6L0_9ROSI</name>
<proteinExistence type="predicted"/>
<reference evidence="1 2" key="1">
    <citation type="journal article" date="2021" name="Plant Biotechnol. J.">
        <title>Multi-omics assisted identification of the key and species-specific regulatory components of drought-tolerant mechanisms in Gossypium stocksii.</title>
        <authorList>
            <person name="Yu D."/>
            <person name="Ke L."/>
            <person name="Zhang D."/>
            <person name="Wu Y."/>
            <person name="Sun Y."/>
            <person name="Mei J."/>
            <person name="Sun J."/>
            <person name="Sun Y."/>
        </authorList>
    </citation>
    <scope>NUCLEOTIDE SEQUENCE [LARGE SCALE GENOMIC DNA]</scope>
    <source>
        <strain evidence="2">cv. E1</strain>
        <tissue evidence="1">Leaf</tissue>
    </source>
</reference>
<accession>A0A9D4A6L0</accession>
<comment type="caution">
    <text evidence="1">The sequence shown here is derived from an EMBL/GenBank/DDBJ whole genome shotgun (WGS) entry which is preliminary data.</text>
</comment>
<gene>
    <name evidence="1" type="ORF">J1N35_018886</name>
</gene>
<evidence type="ECO:0000313" key="1">
    <source>
        <dbReference type="EMBL" id="KAH1091629.1"/>
    </source>
</evidence>
<keyword evidence="2" id="KW-1185">Reference proteome</keyword>
<evidence type="ECO:0000313" key="2">
    <source>
        <dbReference type="Proteomes" id="UP000828251"/>
    </source>
</evidence>
<dbReference type="Proteomes" id="UP000828251">
    <property type="component" value="Unassembled WGS sequence"/>
</dbReference>
<organism evidence="1 2">
    <name type="scientific">Gossypium stocksii</name>
    <dbReference type="NCBI Taxonomy" id="47602"/>
    <lineage>
        <taxon>Eukaryota</taxon>
        <taxon>Viridiplantae</taxon>
        <taxon>Streptophyta</taxon>
        <taxon>Embryophyta</taxon>
        <taxon>Tracheophyta</taxon>
        <taxon>Spermatophyta</taxon>
        <taxon>Magnoliopsida</taxon>
        <taxon>eudicotyledons</taxon>
        <taxon>Gunneridae</taxon>
        <taxon>Pentapetalae</taxon>
        <taxon>rosids</taxon>
        <taxon>malvids</taxon>
        <taxon>Malvales</taxon>
        <taxon>Malvaceae</taxon>
        <taxon>Malvoideae</taxon>
        <taxon>Gossypium</taxon>
    </lineage>
</organism>
<dbReference type="AlphaFoldDB" id="A0A9D4A6L0"/>
<dbReference type="EMBL" id="JAIQCV010000006">
    <property type="protein sequence ID" value="KAH1091629.1"/>
    <property type="molecule type" value="Genomic_DNA"/>
</dbReference>
<sequence>MKKKFKISKSPFEILIAFVFSVLAFVKFTVVRAEAIQNGQRVERPSDVAAIHESLGSQLRHQNILETTRVS</sequence>